<proteinExistence type="predicted"/>
<gene>
    <name evidence="1" type="ORF">NYR02_11325</name>
</gene>
<dbReference type="RefSeq" id="WP_260976472.1">
    <property type="nucleotide sequence ID" value="NZ_JAOANI010000019.1"/>
</dbReference>
<reference evidence="1" key="1">
    <citation type="journal article" date="2022" name="Front. Microbiol.">
        <title>Genome-based taxonomic rearrangement of Oceanobacter-related bacteria including the description of Thalassolituus hydrocarbonoclasticus sp. nov. and Thalassolituus pacificus sp. nov. and emended description of the genus Thalassolituus.</title>
        <authorList>
            <person name="Dong C."/>
            <person name="Wei L."/>
            <person name="Wang J."/>
            <person name="Lai Q."/>
            <person name="Huang Z."/>
            <person name="Shao Z."/>
        </authorList>
    </citation>
    <scope>NUCLEOTIDE SEQUENCE</scope>
    <source>
        <strain evidence="1">59MF3M-4</strain>
    </source>
</reference>
<protein>
    <submittedName>
        <fullName evidence="1">Uncharacterized protein</fullName>
    </submittedName>
</protein>
<sequence length="967" mass="105082">MFPTLAGLMSGCSDSGSSSSSTISVYVQAGQEDVYSAVVRSVAITEAGLPNEDAEGRFVRSEYITDKEATVKAVVASGELQLFQLVGRDGDTDTSTDATTVRCQWVAGCANGAFAADMVQTTNLDWRSVAYDLGKNERIRVTPLTDLAAQLALDYVYNESLDSGSGTVTDVPVGWVETGYYSAYSTEQAISQVSRVFGISNVQTTEPADLTQINEWRKADAAKAADSIRYGALLAAWAHLAETYGNGFTEAVAADFSANKGQMMQQGGAQTLTLAALYSDAITNLQALNVTDTTLQGYIAGVVSGLQADFDSFVTPGALTNKVPDTLLSLFGQGDYDDFVLGIKRTKAFVGVMRNYSEAFFEDGYKAEIDQYVDLLKKIGDEHAANLDAIVVAQRETQALYLQTYLANAGNTCADTSAYVWITPGSCTYNNQTRVMTLNSGKIIVSQAVADVNTTDADDKPTSSNAIDVLIRGTYEQGTLRFVVDNVYEGDNAANDILSASGVRVYYTTPVSTLADPAGNEILGYEMRWSDFSLYDTSRVGGAEEAEVTGSYRIFFRGVKDPQDSNSERRFNIDTVVLNGRISDKVGDDNDLDVDYSSVYVAATSTNASEYYPAKPFASFNGFFTPNPAFAKGDLSNNLVSYVTGEQTVAGQAVQYLDFYVPLGESQRFRFYPTVKREDVNDVDNDDDRTELVSTHDFEICDLSNSGSGWVVSTCQPKQRLYAERDFQLAINDLWEAGVFSRVEIPGRGVYFVTWPTKPADANGCLALADLASTETSMDGTLYDPMMLGLNAVRVTSEVRLDDQPRTLFDVLLNAPTMDRYKLTAALSHDYSSLTSGDVYLGSGSALDRIVLSLDTDSSFKTTGSVAVYKDGVALTLNDGTETTIDSELTAYLQQNYNLSPLPYKYITGSDGKYDLCVLDNSAEATDNTVLADAAFTLNFRDVVYGRIRQESGIWVIRYIDGSWETL</sequence>
<comment type="caution">
    <text evidence="1">The sequence shown here is derived from an EMBL/GenBank/DDBJ whole genome shotgun (WGS) entry which is preliminary data.</text>
</comment>
<evidence type="ECO:0000313" key="1">
    <source>
        <dbReference type="EMBL" id="MCT7359608.1"/>
    </source>
</evidence>
<accession>A0A9X2WFU1</accession>
<dbReference type="EMBL" id="JAOANI010000019">
    <property type="protein sequence ID" value="MCT7359608.1"/>
    <property type="molecule type" value="Genomic_DNA"/>
</dbReference>
<reference evidence="1" key="2">
    <citation type="submission" date="2022-08" db="EMBL/GenBank/DDBJ databases">
        <authorList>
            <person name="Dong C."/>
        </authorList>
    </citation>
    <scope>NUCLEOTIDE SEQUENCE</scope>
    <source>
        <strain evidence="1">59MF3M-4</strain>
    </source>
</reference>
<evidence type="ECO:0000313" key="2">
    <source>
        <dbReference type="Proteomes" id="UP001147830"/>
    </source>
</evidence>
<keyword evidence="2" id="KW-1185">Reference proteome</keyword>
<name>A0A9X2WFU1_9GAMM</name>
<dbReference type="AlphaFoldDB" id="A0A9X2WFU1"/>
<organism evidence="1 2">
    <name type="scientific">Thalassolituus pacificus</name>
    <dbReference type="NCBI Taxonomy" id="2975440"/>
    <lineage>
        <taxon>Bacteria</taxon>
        <taxon>Pseudomonadati</taxon>
        <taxon>Pseudomonadota</taxon>
        <taxon>Gammaproteobacteria</taxon>
        <taxon>Oceanospirillales</taxon>
        <taxon>Oceanospirillaceae</taxon>
        <taxon>Thalassolituus</taxon>
    </lineage>
</organism>
<dbReference type="Proteomes" id="UP001147830">
    <property type="component" value="Unassembled WGS sequence"/>
</dbReference>